<keyword evidence="2" id="KW-1185">Reference proteome</keyword>
<dbReference type="Proteomes" id="UP000295142">
    <property type="component" value="Unassembled WGS sequence"/>
</dbReference>
<dbReference type="GO" id="GO:0000287">
    <property type="term" value="F:magnesium ion binding"/>
    <property type="evidence" value="ECO:0007669"/>
    <property type="project" value="InterPro"/>
</dbReference>
<accession>A0A4R2KFB6</accession>
<dbReference type="AlphaFoldDB" id="A0A4R2KFB6"/>
<protein>
    <submittedName>
        <fullName evidence="1">Inorganic pyrophosphatase</fullName>
    </submittedName>
</protein>
<dbReference type="InterPro" id="IPR036649">
    <property type="entry name" value="Pyrophosphatase_sf"/>
</dbReference>
<proteinExistence type="predicted"/>
<comment type="caution">
    <text evidence="1">The sequence shown here is derived from an EMBL/GenBank/DDBJ whole genome shotgun (WGS) entry which is preliminary data.</text>
</comment>
<dbReference type="EMBL" id="SLWW01000019">
    <property type="protein sequence ID" value="TCO69029.1"/>
    <property type="molecule type" value="Genomic_DNA"/>
</dbReference>
<reference evidence="1 2" key="1">
    <citation type="submission" date="2019-03" db="EMBL/GenBank/DDBJ databases">
        <title>Genomic Encyclopedia of Type Strains, Phase IV (KMG-IV): sequencing the most valuable type-strain genomes for metagenomic binning, comparative biology and taxonomic classification.</title>
        <authorList>
            <person name="Goeker M."/>
        </authorList>
    </citation>
    <scope>NUCLEOTIDE SEQUENCE [LARGE SCALE GENOMIC DNA]</scope>
    <source>
        <strain evidence="1 2">DSM 4868</strain>
    </source>
</reference>
<evidence type="ECO:0000313" key="1">
    <source>
        <dbReference type="EMBL" id="TCO69029.1"/>
    </source>
</evidence>
<dbReference type="GO" id="GO:0004427">
    <property type="term" value="F:inorganic diphosphate phosphatase activity"/>
    <property type="evidence" value="ECO:0007669"/>
    <property type="project" value="InterPro"/>
</dbReference>
<dbReference type="RefSeq" id="WP_132546580.1">
    <property type="nucleotide sequence ID" value="NZ_SLWW01000019.1"/>
</dbReference>
<sequence length="122" mass="13209">MRAVGPPERFWPFADGFVAGTRVVIDRPRGSAHPRFPQIAYPLDYGYLEGTRAIDGDGVDVWCGSGDRGRVAAVVASLDLTKRDGELKLLLGCTADEVELVRAFHNQSDWVAGALIARPEGV</sequence>
<evidence type="ECO:0000313" key="2">
    <source>
        <dbReference type="Proteomes" id="UP000295142"/>
    </source>
</evidence>
<name>A0A4R2KFB6_9RHOB</name>
<dbReference type="OrthoDB" id="9798247at2"/>
<organism evidence="1 2">
    <name type="scientific">Rhodovulum euryhalinum</name>
    <dbReference type="NCBI Taxonomy" id="35805"/>
    <lineage>
        <taxon>Bacteria</taxon>
        <taxon>Pseudomonadati</taxon>
        <taxon>Pseudomonadota</taxon>
        <taxon>Alphaproteobacteria</taxon>
        <taxon>Rhodobacterales</taxon>
        <taxon>Paracoccaceae</taxon>
        <taxon>Rhodovulum</taxon>
    </lineage>
</organism>
<gene>
    <name evidence="1" type="ORF">EV655_11926</name>
</gene>
<dbReference type="GO" id="GO:0006796">
    <property type="term" value="P:phosphate-containing compound metabolic process"/>
    <property type="evidence" value="ECO:0007669"/>
    <property type="project" value="InterPro"/>
</dbReference>
<dbReference type="GO" id="GO:0005737">
    <property type="term" value="C:cytoplasm"/>
    <property type="evidence" value="ECO:0007669"/>
    <property type="project" value="InterPro"/>
</dbReference>
<dbReference type="SUPFAM" id="SSF50324">
    <property type="entry name" value="Inorganic pyrophosphatase"/>
    <property type="match status" value="1"/>
</dbReference>